<dbReference type="PANTHER" id="PTHR43861:SF3">
    <property type="entry name" value="PUTATIVE (AFU_ORTHOLOGUE AFUA_2G14390)-RELATED"/>
    <property type="match status" value="1"/>
</dbReference>
<protein>
    <submittedName>
        <fullName evidence="3">SAM-dependent methyltransferase</fullName>
    </submittedName>
</protein>
<dbReference type="CDD" id="cd02440">
    <property type="entry name" value="AdoMet_MTases"/>
    <property type="match status" value="1"/>
</dbReference>
<dbReference type="RefSeq" id="WP_229728343.1">
    <property type="nucleotide sequence ID" value="NZ_BAABJF010000020.1"/>
</dbReference>
<dbReference type="EMBL" id="BMEO01000014">
    <property type="protein sequence ID" value="GGG01694.1"/>
    <property type="molecule type" value="Genomic_DNA"/>
</dbReference>
<dbReference type="Proteomes" id="UP000605253">
    <property type="component" value="Unassembled WGS sequence"/>
</dbReference>
<dbReference type="Gene3D" id="3.40.50.150">
    <property type="entry name" value="Vaccinia Virus protein VP39"/>
    <property type="match status" value="1"/>
</dbReference>
<dbReference type="SUPFAM" id="SSF53335">
    <property type="entry name" value="S-adenosyl-L-methionine-dependent methyltransferases"/>
    <property type="match status" value="1"/>
</dbReference>
<organism evidence="3 4">
    <name type="scientific">Marinicella pacifica</name>
    <dbReference type="NCBI Taxonomy" id="1171543"/>
    <lineage>
        <taxon>Bacteria</taxon>
        <taxon>Pseudomonadati</taxon>
        <taxon>Pseudomonadota</taxon>
        <taxon>Gammaproteobacteria</taxon>
        <taxon>Lysobacterales</taxon>
        <taxon>Marinicellaceae</taxon>
        <taxon>Marinicella</taxon>
    </lineage>
</organism>
<reference evidence="3" key="2">
    <citation type="submission" date="2020-09" db="EMBL/GenBank/DDBJ databases">
        <authorList>
            <person name="Sun Q."/>
            <person name="Zhou Y."/>
        </authorList>
    </citation>
    <scope>NUCLEOTIDE SEQUENCE</scope>
    <source>
        <strain evidence="3">CGMCC 1.12181</strain>
    </source>
</reference>
<reference evidence="3" key="1">
    <citation type="journal article" date="2014" name="Int. J. Syst. Evol. Microbiol.">
        <title>Complete genome sequence of Corynebacterium casei LMG S-19264T (=DSM 44701T), isolated from a smear-ripened cheese.</title>
        <authorList>
            <consortium name="US DOE Joint Genome Institute (JGI-PGF)"/>
            <person name="Walter F."/>
            <person name="Albersmeier A."/>
            <person name="Kalinowski J."/>
            <person name="Ruckert C."/>
        </authorList>
    </citation>
    <scope>NUCLEOTIDE SEQUENCE</scope>
    <source>
        <strain evidence="3">CGMCC 1.12181</strain>
    </source>
</reference>
<dbReference type="PANTHER" id="PTHR43861">
    <property type="entry name" value="TRANS-ACONITATE 2-METHYLTRANSFERASE-RELATED"/>
    <property type="match status" value="1"/>
</dbReference>
<dbReference type="InterPro" id="IPR029063">
    <property type="entry name" value="SAM-dependent_MTases_sf"/>
</dbReference>
<dbReference type="GO" id="GO:0032259">
    <property type="term" value="P:methylation"/>
    <property type="evidence" value="ECO:0007669"/>
    <property type="project" value="UniProtKB-KW"/>
</dbReference>
<name>A0A917CXB6_9GAMM</name>
<sequence length="197" mass="21525">MMSWDERFADEGYFYGVAPNDFLASQFETIPLGRVLCLAEGEGRNAVFLAEQGYQVTAVDASKVGLDKADKLAKDRGVRITTVQADLANYQIEPNSWQGIVSIFCHLPPELRHQVHRAAVAGLVSGGVIILEAYTPAQLNNTTGGPPTEELMMTEALLREDFKDLDIVHIAEFKRDVIEGRGHTGAADVVQLTAVKP</sequence>
<keyword evidence="3" id="KW-0489">Methyltransferase</keyword>
<evidence type="ECO:0000313" key="4">
    <source>
        <dbReference type="Proteomes" id="UP000605253"/>
    </source>
</evidence>
<evidence type="ECO:0000256" key="1">
    <source>
        <dbReference type="ARBA" id="ARBA00022679"/>
    </source>
</evidence>
<evidence type="ECO:0000313" key="3">
    <source>
        <dbReference type="EMBL" id="GGG01694.1"/>
    </source>
</evidence>
<keyword evidence="1" id="KW-0808">Transferase</keyword>
<dbReference type="InterPro" id="IPR041698">
    <property type="entry name" value="Methyltransf_25"/>
</dbReference>
<feature type="domain" description="Methyltransferase" evidence="2">
    <location>
        <begin position="35"/>
        <end position="127"/>
    </location>
</feature>
<comment type="caution">
    <text evidence="3">The sequence shown here is derived from an EMBL/GenBank/DDBJ whole genome shotgun (WGS) entry which is preliminary data.</text>
</comment>
<dbReference type="GO" id="GO:0008168">
    <property type="term" value="F:methyltransferase activity"/>
    <property type="evidence" value="ECO:0007669"/>
    <property type="project" value="UniProtKB-KW"/>
</dbReference>
<proteinExistence type="predicted"/>
<evidence type="ECO:0000259" key="2">
    <source>
        <dbReference type="Pfam" id="PF13649"/>
    </source>
</evidence>
<keyword evidence="4" id="KW-1185">Reference proteome</keyword>
<dbReference type="Pfam" id="PF13649">
    <property type="entry name" value="Methyltransf_25"/>
    <property type="match status" value="1"/>
</dbReference>
<gene>
    <name evidence="3" type="ORF">GCM10011365_23660</name>
</gene>
<accession>A0A917CXB6</accession>
<dbReference type="AlphaFoldDB" id="A0A917CXB6"/>